<dbReference type="AlphaFoldDB" id="A0A381Q991"/>
<keyword evidence="10" id="KW-0406">Ion transport</keyword>
<feature type="transmembrane region" description="Helical" evidence="12">
    <location>
        <begin position="440"/>
        <end position="468"/>
    </location>
</feature>
<keyword evidence="6" id="KW-0633">Potassium transport</keyword>
<dbReference type="PIRSF" id="PIRSF006247">
    <property type="entry name" value="TrkH"/>
    <property type="match status" value="1"/>
</dbReference>
<evidence type="ECO:0000256" key="4">
    <source>
        <dbReference type="ARBA" id="ARBA00022475"/>
    </source>
</evidence>
<dbReference type="PANTHER" id="PTHR32024">
    <property type="entry name" value="TRK SYSTEM POTASSIUM UPTAKE PROTEIN TRKG-RELATED"/>
    <property type="match status" value="1"/>
</dbReference>
<dbReference type="InterPro" id="IPR003445">
    <property type="entry name" value="Cat_transpt"/>
</dbReference>
<keyword evidence="3" id="KW-0813">Transport</keyword>
<feature type="transmembrane region" description="Helical" evidence="12">
    <location>
        <begin position="171"/>
        <end position="194"/>
    </location>
</feature>
<dbReference type="Pfam" id="PF02386">
    <property type="entry name" value="TrkH"/>
    <property type="match status" value="2"/>
</dbReference>
<keyword evidence="4" id="KW-1003">Cell membrane</keyword>
<dbReference type="PANTHER" id="PTHR32024:SF2">
    <property type="entry name" value="TRK SYSTEM POTASSIUM UPTAKE PROTEIN TRKG-RELATED"/>
    <property type="match status" value="1"/>
</dbReference>
<feature type="transmembrane region" description="Helical" evidence="12">
    <location>
        <begin position="123"/>
        <end position="150"/>
    </location>
</feature>
<evidence type="ECO:0000256" key="11">
    <source>
        <dbReference type="ARBA" id="ARBA00023136"/>
    </source>
</evidence>
<dbReference type="GO" id="GO:0005886">
    <property type="term" value="C:plasma membrane"/>
    <property type="evidence" value="ECO:0007669"/>
    <property type="project" value="UniProtKB-SubCell"/>
</dbReference>
<dbReference type="InterPro" id="IPR004772">
    <property type="entry name" value="TrkH"/>
</dbReference>
<proteinExistence type="inferred from homology"/>
<evidence type="ECO:0000256" key="5">
    <source>
        <dbReference type="ARBA" id="ARBA00022519"/>
    </source>
</evidence>
<dbReference type="GO" id="GO:0015379">
    <property type="term" value="F:potassium:chloride symporter activity"/>
    <property type="evidence" value="ECO:0007669"/>
    <property type="project" value="InterPro"/>
</dbReference>
<sequence length="482" mass="51026">MLAVALAMAFSAIVALVDGGGGSEGLFWSSIITVSVGAGLFFGSNVSPSADSALAFASVAWSWVAVSLAGALPFLLTGVIPWIRFDDALFESVSGFTCTGSTILSNFDSIPRGVLFFRSMIQWFGGMGLIVLAVAILPALGIGGLDLIASEAPGPTADRLSLRVRDTARRLWLLYGGVTLLIAAALLVVGMSIFDAVTHAFTTVATGGYSPYGESIAHFDSFAVETVLIVGMLYCGANFSTHWHAVTGGLGAYRRVSEIRWYLWLILSAFGLLVWVNTGELEWLQNLRESLFYAVSLGTSTGFGTSNYVAWMPAAQVVLLVLMVVGGMSGSTAGGMKVLRLQVVFRYAFRELVRARHPKAVVPIRLGRTTIEEQIAAKVVGFVLLYLGLIVAGGVVLTGLGVDPVTGFSGAISALGNAGPALGDAGPTNNFLVFPRAGRAALMALMFFGRLEVFPTMLMLVASTRGIAQVRRRRRLTRSNFG</sequence>
<keyword evidence="9 12" id="KW-1133">Transmembrane helix</keyword>
<keyword evidence="8" id="KW-0630">Potassium</keyword>
<evidence type="ECO:0000256" key="9">
    <source>
        <dbReference type="ARBA" id="ARBA00022989"/>
    </source>
</evidence>
<feature type="transmembrane region" description="Helical" evidence="12">
    <location>
        <begin position="375"/>
        <end position="400"/>
    </location>
</feature>
<reference evidence="13" key="1">
    <citation type="submission" date="2018-05" db="EMBL/GenBank/DDBJ databases">
        <authorList>
            <person name="Lanie J.A."/>
            <person name="Ng W.-L."/>
            <person name="Kazmierczak K.M."/>
            <person name="Andrzejewski T.M."/>
            <person name="Davidsen T.M."/>
            <person name="Wayne K.J."/>
            <person name="Tettelin H."/>
            <person name="Glass J.I."/>
            <person name="Rusch D."/>
            <person name="Podicherti R."/>
            <person name="Tsui H.-C.T."/>
            <person name="Winkler M.E."/>
        </authorList>
    </citation>
    <scope>NUCLEOTIDE SEQUENCE</scope>
</reference>
<feature type="transmembrane region" description="Helical" evidence="12">
    <location>
        <begin position="54"/>
        <end position="83"/>
    </location>
</feature>
<evidence type="ECO:0000256" key="2">
    <source>
        <dbReference type="ARBA" id="ARBA00009137"/>
    </source>
</evidence>
<comment type="similarity">
    <text evidence="2">Belongs to the TrkH potassium transport family.</text>
</comment>
<evidence type="ECO:0000256" key="6">
    <source>
        <dbReference type="ARBA" id="ARBA00022538"/>
    </source>
</evidence>
<evidence type="ECO:0000256" key="3">
    <source>
        <dbReference type="ARBA" id="ARBA00022448"/>
    </source>
</evidence>
<evidence type="ECO:0000256" key="10">
    <source>
        <dbReference type="ARBA" id="ARBA00023065"/>
    </source>
</evidence>
<feature type="transmembrane region" description="Helical" evidence="12">
    <location>
        <begin position="317"/>
        <end position="339"/>
    </location>
</feature>
<keyword evidence="7 12" id="KW-0812">Transmembrane</keyword>
<evidence type="ECO:0000256" key="7">
    <source>
        <dbReference type="ARBA" id="ARBA00022692"/>
    </source>
</evidence>
<feature type="transmembrane region" description="Helical" evidence="12">
    <location>
        <begin position="25"/>
        <end position="42"/>
    </location>
</feature>
<dbReference type="EMBL" id="UINC01001261">
    <property type="protein sequence ID" value="SUZ75905.1"/>
    <property type="molecule type" value="Genomic_DNA"/>
</dbReference>
<evidence type="ECO:0000256" key="12">
    <source>
        <dbReference type="SAM" id="Phobius"/>
    </source>
</evidence>
<evidence type="ECO:0000313" key="13">
    <source>
        <dbReference type="EMBL" id="SUZ75905.1"/>
    </source>
</evidence>
<keyword evidence="11 12" id="KW-0472">Membrane</keyword>
<accession>A0A381Q991</accession>
<evidence type="ECO:0000256" key="1">
    <source>
        <dbReference type="ARBA" id="ARBA00004429"/>
    </source>
</evidence>
<keyword evidence="5" id="KW-0997">Cell inner membrane</keyword>
<organism evidence="13">
    <name type="scientific">marine metagenome</name>
    <dbReference type="NCBI Taxonomy" id="408172"/>
    <lineage>
        <taxon>unclassified sequences</taxon>
        <taxon>metagenomes</taxon>
        <taxon>ecological metagenomes</taxon>
    </lineage>
</organism>
<evidence type="ECO:0000256" key="8">
    <source>
        <dbReference type="ARBA" id="ARBA00022958"/>
    </source>
</evidence>
<feature type="transmembrane region" description="Helical" evidence="12">
    <location>
        <begin position="261"/>
        <end position="279"/>
    </location>
</feature>
<protein>
    <recommendedName>
        <fullName evidence="14">Potassium transporter</fullName>
    </recommendedName>
</protein>
<name>A0A381Q991_9ZZZZ</name>
<comment type="subcellular location">
    <subcellularLocation>
        <location evidence="1">Cell inner membrane</location>
        <topology evidence="1">Multi-pass membrane protein</topology>
    </subcellularLocation>
</comment>
<evidence type="ECO:0008006" key="14">
    <source>
        <dbReference type="Google" id="ProtNLM"/>
    </source>
</evidence>
<gene>
    <name evidence="13" type="ORF">METZ01_LOCUS28759</name>
</gene>